<keyword evidence="5" id="KW-1185">Reference proteome</keyword>
<evidence type="ECO:0000256" key="2">
    <source>
        <dbReference type="ARBA" id="ARBA00035032"/>
    </source>
</evidence>
<reference evidence="4 5" key="1">
    <citation type="submission" date="2019-02" db="EMBL/GenBank/DDBJ databases">
        <title>Deep-cultivation of Planctomycetes and their phenomic and genomic characterization uncovers novel biology.</title>
        <authorList>
            <person name="Wiegand S."/>
            <person name="Jogler M."/>
            <person name="Boedeker C."/>
            <person name="Pinto D."/>
            <person name="Vollmers J."/>
            <person name="Rivas-Marin E."/>
            <person name="Kohn T."/>
            <person name="Peeters S.H."/>
            <person name="Heuer A."/>
            <person name="Rast P."/>
            <person name="Oberbeckmann S."/>
            <person name="Bunk B."/>
            <person name="Jeske O."/>
            <person name="Meyerdierks A."/>
            <person name="Storesund J.E."/>
            <person name="Kallscheuer N."/>
            <person name="Luecker S."/>
            <person name="Lage O.M."/>
            <person name="Pohl T."/>
            <person name="Merkel B.J."/>
            <person name="Hornburger P."/>
            <person name="Mueller R.-W."/>
            <person name="Bruemmer F."/>
            <person name="Labrenz M."/>
            <person name="Spormann A.M."/>
            <person name="Op den Camp H."/>
            <person name="Overmann J."/>
            <person name="Amann R."/>
            <person name="Jetten M.S.M."/>
            <person name="Mascher T."/>
            <person name="Medema M.H."/>
            <person name="Devos D.P."/>
            <person name="Kaster A.-K."/>
            <person name="Ovreas L."/>
            <person name="Rohde M."/>
            <person name="Galperin M.Y."/>
            <person name="Jogler C."/>
        </authorList>
    </citation>
    <scope>NUCLEOTIDE SEQUENCE [LARGE SCALE GENOMIC DNA]</scope>
    <source>
        <strain evidence="4 5">Mal33</strain>
    </source>
</reference>
<dbReference type="CDD" id="cd04659">
    <property type="entry name" value="Piwi_piwi-like_ProArk"/>
    <property type="match status" value="1"/>
</dbReference>
<dbReference type="SUPFAM" id="SSF53098">
    <property type="entry name" value="Ribonuclease H-like"/>
    <property type="match status" value="1"/>
</dbReference>
<dbReference type="Proteomes" id="UP000316770">
    <property type="component" value="Chromosome"/>
</dbReference>
<dbReference type="GO" id="GO:0003676">
    <property type="term" value="F:nucleic acid binding"/>
    <property type="evidence" value="ECO:0007669"/>
    <property type="project" value="InterPro"/>
</dbReference>
<dbReference type="Gene3D" id="3.30.420.10">
    <property type="entry name" value="Ribonuclease H-like superfamily/Ribonuclease H"/>
    <property type="match status" value="1"/>
</dbReference>
<evidence type="ECO:0000313" key="5">
    <source>
        <dbReference type="Proteomes" id="UP000316770"/>
    </source>
</evidence>
<dbReference type="EMBL" id="CP036318">
    <property type="protein sequence ID" value="QDV56251.1"/>
    <property type="molecule type" value="Genomic_DNA"/>
</dbReference>
<name>A0A518IT43_9BACT</name>
<dbReference type="AlphaFoldDB" id="A0A518IT43"/>
<feature type="domain" description="Piwi" evidence="3">
    <location>
        <begin position="164"/>
        <end position="473"/>
    </location>
</feature>
<evidence type="ECO:0000313" key="4">
    <source>
        <dbReference type="EMBL" id="QDV56251.1"/>
    </source>
</evidence>
<protein>
    <recommendedName>
        <fullName evidence="2">Protein argonaute</fullName>
    </recommendedName>
</protein>
<dbReference type="SMART" id="SM00950">
    <property type="entry name" value="Piwi"/>
    <property type="match status" value="1"/>
</dbReference>
<dbReference type="InterPro" id="IPR012337">
    <property type="entry name" value="RNaseH-like_sf"/>
</dbReference>
<evidence type="ECO:0000259" key="3">
    <source>
        <dbReference type="SMART" id="SM00950"/>
    </source>
</evidence>
<accession>A0A518IT43</accession>
<proteinExistence type="inferred from homology"/>
<organism evidence="4 5">
    <name type="scientific">Rosistilla oblonga</name>
    <dbReference type="NCBI Taxonomy" id="2527990"/>
    <lineage>
        <taxon>Bacteria</taxon>
        <taxon>Pseudomonadati</taxon>
        <taxon>Planctomycetota</taxon>
        <taxon>Planctomycetia</taxon>
        <taxon>Pirellulales</taxon>
        <taxon>Pirellulaceae</taxon>
        <taxon>Rosistilla</taxon>
    </lineage>
</organism>
<comment type="similarity">
    <text evidence="1">Belongs to the argonaute family. Long pAgo subfamily.</text>
</comment>
<sequence length="485" mass="55123">MTTRKKTRRASYKVAPLELTKPRTSAIYIDEPELLFAESKRHCDPRTGIPLYGPRSLGTSRHKSEVHVGFIGPSEAVDRAQTYLESCCEGVPGDDSHGPFPGCKSDRGYRCDLKMDERIIEPVTRQEYREVLGIRGARDRFEVFLAMLDRKLEILSQRDHPLDYVVLVLPDDLYQRCRVANYTEKGAGKTHRDLRRAFKAVAMKYKVATQILRESTTGLTDSKRKMDHPSVIAWNLFNGLYFKVDGLPWAPTELTPASCFIGVSFFRPLGSVSSLRTSVVQAFDENGDGLVLRGHRFDWDESRDGKTPHLPEHMAEELISMVLDRYEQERGQRPQRVVVHKSSRFDPEERSGFEDALKGVSRYDLVALSPTSNHRLLRTGQYPALRGTAFNIGDVSYCYTSGFLSYLDRYPHGHVPSPLEIADHVGDTARTQLLKEVLTLTKMNWNSSNMAGLMPITLRFSRLVGDVLREVPDGQIPDPKYKYYM</sequence>
<dbReference type="InterPro" id="IPR003165">
    <property type="entry name" value="Piwi"/>
</dbReference>
<dbReference type="InterPro" id="IPR036397">
    <property type="entry name" value="RNaseH_sf"/>
</dbReference>
<evidence type="ECO:0000256" key="1">
    <source>
        <dbReference type="ARBA" id="ARBA00035012"/>
    </source>
</evidence>
<gene>
    <name evidence="4" type="ORF">Mal33_22330</name>
</gene>
<dbReference type="RefSeq" id="WP_145284470.1">
    <property type="nucleotide sequence ID" value="NZ_CP036318.1"/>
</dbReference>